<accession>A0A382R6J6</accession>
<protein>
    <recommendedName>
        <fullName evidence="2">Rhodanese domain-containing protein</fullName>
    </recommendedName>
</protein>
<dbReference type="EMBL" id="UINC01119162">
    <property type="protein sequence ID" value="SVC92782.1"/>
    <property type="molecule type" value="Genomic_DNA"/>
</dbReference>
<dbReference type="AlphaFoldDB" id="A0A382R6J6"/>
<organism evidence="1">
    <name type="scientific">marine metagenome</name>
    <dbReference type="NCBI Taxonomy" id="408172"/>
    <lineage>
        <taxon>unclassified sequences</taxon>
        <taxon>metagenomes</taxon>
        <taxon>ecological metagenomes</taxon>
    </lineage>
</organism>
<dbReference type="InterPro" id="IPR036873">
    <property type="entry name" value="Rhodanese-like_dom_sf"/>
</dbReference>
<evidence type="ECO:0008006" key="2">
    <source>
        <dbReference type="Google" id="ProtNLM"/>
    </source>
</evidence>
<dbReference type="Gene3D" id="3.40.250.10">
    <property type="entry name" value="Rhodanese-like domain"/>
    <property type="match status" value="1"/>
</dbReference>
<name>A0A382R6J6_9ZZZZ</name>
<sequence>MYLELAPAEAHEAISGEQVTLVDIRDPESFQAAHLV</sequence>
<evidence type="ECO:0000313" key="1">
    <source>
        <dbReference type="EMBL" id="SVC92782.1"/>
    </source>
</evidence>
<feature type="non-terminal residue" evidence="1">
    <location>
        <position position="36"/>
    </location>
</feature>
<gene>
    <name evidence="1" type="ORF">METZ01_LOCUS345636</name>
</gene>
<reference evidence="1" key="1">
    <citation type="submission" date="2018-05" db="EMBL/GenBank/DDBJ databases">
        <authorList>
            <person name="Lanie J.A."/>
            <person name="Ng W.-L."/>
            <person name="Kazmierczak K.M."/>
            <person name="Andrzejewski T.M."/>
            <person name="Davidsen T.M."/>
            <person name="Wayne K.J."/>
            <person name="Tettelin H."/>
            <person name="Glass J.I."/>
            <person name="Rusch D."/>
            <person name="Podicherti R."/>
            <person name="Tsui H.-C.T."/>
            <person name="Winkler M.E."/>
        </authorList>
    </citation>
    <scope>NUCLEOTIDE SEQUENCE</scope>
</reference>
<proteinExistence type="predicted"/>
<dbReference type="SUPFAM" id="SSF52821">
    <property type="entry name" value="Rhodanese/Cell cycle control phosphatase"/>
    <property type="match status" value="1"/>
</dbReference>